<dbReference type="OrthoDB" id="3430657at2"/>
<gene>
    <name evidence="1" type="ORF">E1809_25360</name>
</gene>
<dbReference type="EMBL" id="SMRU01000058">
    <property type="protein sequence ID" value="TDF86885.1"/>
    <property type="molecule type" value="Genomic_DNA"/>
</dbReference>
<sequence length="63" mass="6628">MTTSQNRQPKRIAIGGQLAPETHAEATLLLDPAHDTVTIAPGDSDNFAELAGVIEALNVARYG</sequence>
<evidence type="ECO:0000313" key="1">
    <source>
        <dbReference type="EMBL" id="TDF86885.1"/>
    </source>
</evidence>
<proteinExistence type="predicted"/>
<organism evidence="1 2">
    <name type="scientific">Arthrobacter terricola</name>
    <dbReference type="NCBI Taxonomy" id="2547396"/>
    <lineage>
        <taxon>Bacteria</taxon>
        <taxon>Bacillati</taxon>
        <taxon>Actinomycetota</taxon>
        <taxon>Actinomycetes</taxon>
        <taxon>Micrococcales</taxon>
        <taxon>Micrococcaceae</taxon>
        <taxon>Arthrobacter</taxon>
    </lineage>
</organism>
<reference evidence="1 2" key="1">
    <citation type="submission" date="2019-03" db="EMBL/GenBank/DDBJ databases">
        <title>Whole genome sequence of Arthrobacter sp JH1-1.</title>
        <authorList>
            <person name="Trinh H.N."/>
        </authorList>
    </citation>
    <scope>NUCLEOTIDE SEQUENCE [LARGE SCALE GENOMIC DNA]</scope>
    <source>
        <strain evidence="1 2">JH1-1</strain>
    </source>
</reference>
<dbReference type="RefSeq" id="WP_133207009.1">
    <property type="nucleotide sequence ID" value="NZ_SMRU01000058.1"/>
</dbReference>
<accession>A0A4R5K7J5</accession>
<dbReference type="AlphaFoldDB" id="A0A4R5K7J5"/>
<evidence type="ECO:0000313" key="2">
    <source>
        <dbReference type="Proteomes" id="UP000295511"/>
    </source>
</evidence>
<comment type="caution">
    <text evidence="1">The sequence shown here is derived from an EMBL/GenBank/DDBJ whole genome shotgun (WGS) entry which is preliminary data.</text>
</comment>
<protein>
    <submittedName>
        <fullName evidence="1">Uncharacterized protein</fullName>
    </submittedName>
</protein>
<keyword evidence="2" id="KW-1185">Reference proteome</keyword>
<name>A0A4R5K7J5_9MICC</name>
<dbReference type="Proteomes" id="UP000295511">
    <property type="component" value="Unassembled WGS sequence"/>
</dbReference>